<dbReference type="EMBL" id="MCGE01000002">
    <property type="protein sequence ID" value="ORZ24245.1"/>
    <property type="molecule type" value="Genomic_DNA"/>
</dbReference>
<evidence type="ECO:0000256" key="1">
    <source>
        <dbReference type="ARBA" id="ARBA00004141"/>
    </source>
</evidence>
<dbReference type="InterPro" id="IPR023395">
    <property type="entry name" value="MCP_dom_sf"/>
</dbReference>
<reference evidence="5 6" key="1">
    <citation type="submission" date="2016-07" db="EMBL/GenBank/DDBJ databases">
        <title>Pervasive Adenine N6-methylation of Active Genes in Fungi.</title>
        <authorList>
            <consortium name="DOE Joint Genome Institute"/>
            <person name="Mondo S.J."/>
            <person name="Dannebaum R.O."/>
            <person name="Kuo R.C."/>
            <person name="Labutti K."/>
            <person name="Haridas S."/>
            <person name="Kuo A."/>
            <person name="Salamov A."/>
            <person name="Ahrendt S.R."/>
            <person name="Lipzen A."/>
            <person name="Sullivan W."/>
            <person name="Andreopoulos W.B."/>
            <person name="Clum A."/>
            <person name="Lindquist E."/>
            <person name="Daum C."/>
            <person name="Ramamoorthy G.K."/>
            <person name="Gryganskyi A."/>
            <person name="Culley D."/>
            <person name="Magnuson J.K."/>
            <person name="James T.Y."/>
            <person name="O'Malley M.A."/>
            <person name="Stajich J.E."/>
            <person name="Spatafora J.W."/>
            <person name="Visel A."/>
            <person name="Grigoriev I.V."/>
        </authorList>
    </citation>
    <scope>NUCLEOTIDE SEQUENCE [LARGE SCALE GENOMIC DNA]</scope>
    <source>
        <strain evidence="5 6">NRRL 1336</strain>
    </source>
</reference>
<sequence>MAMISKLIAIVTAYPYQVLRSRFMNYVNKDEYHGLADCVKKIKLTEGFVDSTRAWR</sequence>
<organism evidence="5 6">
    <name type="scientific">Absidia repens</name>
    <dbReference type="NCBI Taxonomy" id="90262"/>
    <lineage>
        <taxon>Eukaryota</taxon>
        <taxon>Fungi</taxon>
        <taxon>Fungi incertae sedis</taxon>
        <taxon>Mucoromycota</taxon>
        <taxon>Mucoromycotina</taxon>
        <taxon>Mucoromycetes</taxon>
        <taxon>Mucorales</taxon>
        <taxon>Cunninghamellaceae</taxon>
        <taxon>Absidia</taxon>
    </lineage>
</organism>
<evidence type="ECO:0000256" key="4">
    <source>
        <dbReference type="ARBA" id="ARBA00023136"/>
    </source>
</evidence>
<keyword evidence="6" id="KW-1185">Reference proteome</keyword>
<dbReference type="GO" id="GO:0016020">
    <property type="term" value="C:membrane"/>
    <property type="evidence" value="ECO:0007669"/>
    <property type="project" value="UniProtKB-SubCell"/>
</dbReference>
<dbReference type="InterPro" id="IPR018108">
    <property type="entry name" value="MCP_transmembrane"/>
</dbReference>
<proteinExistence type="predicted"/>
<evidence type="ECO:0000313" key="6">
    <source>
        <dbReference type="Proteomes" id="UP000193560"/>
    </source>
</evidence>
<comment type="caution">
    <text evidence="5">The sequence shown here is derived from an EMBL/GenBank/DDBJ whole genome shotgun (WGS) entry which is preliminary data.</text>
</comment>
<comment type="subcellular location">
    <subcellularLocation>
        <location evidence="1">Membrane</location>
        <topology evidence="1">Multi-pass membrane protein</topology>
    </subcellularLocation>
</comment>
<evidence type="ECO:0000256" key="2">
    <source>
        <dbReference type="ARBA" id="ARBA00022692"/>
    </source>
</evidence>
<dbReference type="Proteomes" id="UP000193560">
    <property type="component" value="Unassembled WGS sequence"/>
</dbReference>
<dbReference type="SUPFAM" id="SSF103506">
    <property type="entry name" value="Mitochondrial carrier"/>
    <property type="match status" value="1"/>
</dbReference>
<accession>A0A1X2IY64</accession>
<evidence type="ECO:0000256" key="3">
    <source>
        <dbReference type="ARBA" id="ARBA00022989"/>
    </source>
</evidence>
<keyword evidence="4" id="KW-0472">Membrane</keyword>
<dbReference type="Pfam" id="PF00153">
    <property type="entry name" value="Mito_carr"/>
    <property type="match status" value="1"/>
</dbReference>
<dbReference type="Gene3D" id="1.50.40.10">
    <property type="entry name" value="Mitochondrial carrier domain"/>
    <property type="match status" value="1"/>
</dbReference>
<protein>
    <submittedName>
        <fullName evidence="5">Uncharacterized protein</fullName>
    </submittedName>
</protein>
<name>A0A1X2IY64_9FUNG</name>
<gene>
    <name evidence="5" type="ORF">BCR42DRAFT_432145</name>
</gene>
<evidence type="ECO:0000313" key="5">
    <source>
        <dbReference type="EMBL" id="ORZ24245.1"/>
    </source>
</evidence>
<dbReference type="AlphaFoldDB" id="A0A1X2IY64"/>
<keyword evidence="3" id="KW-1133">Transmembrane helix</keyword>
<keyword evidence="2" id="KW-0812">Transmembrane</keyword>